<keyword evidence="7" id="KW-1185">Reference proteome</keyword>
<dbReference type="PANTHER" id="PTHR30136">
    <property type="entry name" value="HELIX-TURN-HELIX TRANSCRIPTIONAL REGULATOR, ICLR FAMILY"/>
    <property type="match status" value="1"/>
</dbReference>
<dbReference type="Proteomes" id="UP001199642">
    <property type="component" value="Chromosome"/>
</dbReference>
<reference evidence="6 7" key="1">
    <citation type="submission" date="2023-01" db="EMBL/GenBank/DDBJ databases">
        <title>Characterization of estradiol degrading bacteria Microbacterium sp. MZT7 and reveal degrading genes through genome analysis.</title>
        <authorList>
            <person name="Hao P."/>
            <person name="Gao Y."/>
        </authorList>
    </citation>
    <scope>NUCLEOTIDE SEQUENCE [LARGE SCALE GENOMIC DNA]</scope>
    <source>
        <strain evidence="6 7">MZT7</strain>
    </source>
</reference>
<dbReference type="InterPro" id="IPR036390">
    <property type="entry name" value="WH_DNA-bd_sf"/>
</dbReference>
<evidence type="ECO:0000313" key="7">
    <source>
        <dbReference type="Proteomes" id="UP001199642"/>
    </source>
</evidence>
<dbReference type="Pfam" id="PF09339">
    <property type="entry name" value="HTH_IclR"/>
    <property type="match status" value="1"/>
</dbReference>
<evidence type="ECO:0000256" key="3">
    <source>
        <dbReference type="ARBA" id="ARBA00023163"/>
    </source>
</evidence>
<keyword evidence="3" id="KW-0804">Transcription</keyword>
<organism evidence="6 7">
    <name type="scientific">Microbacterium resistens</name>
    <dbReference type="NCBI Taxonomy" id="156977"/>
    <lineage>
        <taxon>Bacteria</taxon>
        <taxon>Bacillati</taxon>
        <taxon>Actinomycetota</taxon>
        <taxon>Actinomycetes</taxon>
        <taxon>Micrococcales</taxon>
        <taxon>Microbacteriaceae</taxon>
        <taxon>Microbacterium</taxon>
    </lineage>
</organism>
<dbReference type="SUPFAM" id="SSF46785">
    <property type="entry name" value="Winged helix' DNA-binding domain"/>
    <property type="match status" value="1"/>
</dbReference>
<dbReference type="InterPro" id="IPR050707">
    <property type="entry name" value="HTH_MetabolicPath_Reg"/>
</dbReference>
<evidence type="ECO:0000256" key="2">
    <source>
        <dbReference type="ARBA" id="ARBA00023125"/>
    </source>
</evidence>
<accession>A0ABY3RN84</accession>
<gene>
    <name evidence="6" type="ORF">K8F61_11135</name>
</gene>
<dbReference type="InterPro" id="IPR014757">
    <property type="entry name" value="Tscrpt_reg_IclR_C"/>
</dbReference>
<evidence type="ECO:0000259" key="4">
    <source>
        <dbReference type="PROSITE" id="PS51077"/>
    </source>
</evidence>
<protein>
    <submittedName>
        <fullName evidence="6">IclR family transcriptional regulator</fullName>
    </submittedName>
</protein>
<feature type="domain" description="IclR-ED" evidence="5">
    <location>
        <begin position="73"/>
        <end position="254"/>
    </location>
</feature>
<feature type="domain" description="HTH iclR-type" evidence="4">
    <location>
        <begin position="10"/>
        <end position="72"/>
    </location>
</feature>
<keyword evidence="2" id="KW-0238">DNA-binding</keyword>
<dbReference type="InterPro" id="IPR005471">
    <property type="entry name" value="Tscrpt_reg_IclR_N"/>
</dbReference>
<dbReference type="RefSeq" id="WP_231819160.1">
    <property type="nucleotide sequence ID" value="NZ_CP082781.1"/>
</dbReference>
<name>A0ABY3RN84_9MICO</name>
<evidence type="ECO:0000259" key="5">
    <source>
        <dbReference type="PROSITE" id="PS51078"/>
    </source>
</evidence>
<dbReference type="PROSITE" id="PS51077">
    <property type="entry name" value="HTH_ICLR"/>
    <property type="match status" value="1"/>
</dbReference>
<dbReference type="Gene3D" id="1.10.10.10">
    <property type="entry name" value="Winged helix-like DNA-binding domain superfamily/Winged helix DNA-binding domain"/>
    <property type="match status" value="1"/>
</dbReference>
<evidence type="ECO:0000313" key="6">
    <source>
        <dbReference type="EMBL" id="UGS25244.1"/>
    </source>
</evidence>
<sequence>MEQNSTSYHSQGLARGLTVLRVLGAEGQPLPLAELARAAGLPKPTLLRLLTVMEREGFIARTGQPPAYTLGPSVYALTESLAAVELSELTAPTMKALADGLGFTSNLGVLQGRSVLHLGVEEPARALRIAAGGFLDHTYCTGLGKMLLSVLEDDRVADHIPTREPFESFTDQTITTRAQLDEELARIRERGVSIDDQERNRGVRCMAVLVPAEHDLTVSLSVSGPAGELTERDEDHIRAALTDAAAEIAGLPRIGAALQNVRTRLAIE</sequence>
<evidence type="ECO:0000256" key="1">
    <source>
        <dbReference type="ARBA" id="ARBA00023015"/>
    </source>
</evidence>
<dbReference type="PANTHER" id="PTHR30136:SF35">
    <property type="entry name" value="HTH-TYPE TRANSCRIPTIONAL REGULATOR RV1719"/>
    <property type="match status" value="1"/>
</dbReference>
<dbReference type="SUPFAM" id="SSF55781">
    <property type="entry name" value="GAF domain-like"/>
    <property type="match status" value="1"/>
</dbReference>
<dbReference type="Pfam" id="PF01614">
    <property type="entry name" value="IclR_C"/>
    <property type="match status" value="1"/>
</dbReference>
<dbReference type="InterPro" id="IPR029016">
    <property type="entry name" value="GAF-like_dom_sf"/>
</dbReference>
<dbReference type="InterPro" id="IPR036388">
    <property type="entry name" value="WH-like_DNA-bd_sf"/>
</dbReference>
<dbReference type="SMART" id="SM00346">
    <property type="entry name" value="HTH_ICLR"/>
    <property type="match status" value="1"/>
</dbReference>
<dbReference type="Gene3D" id="3.30.450.40">
    <property type="match status" value="1"/>
</dbReference>
<keyword evidence="1" id="KW-0805">Transcription regulation</keyword>
<dbReference type="EMBL" id="CP082781">
    <property type="protein sequence ID" value="UGS25244.1"/>
    <property type="molecule type" value="Genomic_DNA"/>
</dbReference>
<proteinExistence type="predicted"/>
<dbReference type="PROSITE" id="PS51078">
    <property type="entry name" value="ICLR_ED"/>
    <property type="match status" value="1"/>
</dbReference>